<gene>
    <name evidence="4" type="ORF">D8771_03865</name>
</gene>
<feature type="region of interest" description="Disordered" evidence="1">
    <location>
        <begin position="1"/>
        <end position="125"/>
    </location>
</feature>
<comment type="caution">
    <text evidence="4">The sequence shown here is derived from an EMBL/GenBank/DDBJ whole genome shotgun (WGS) entry which is preliminary data.</text>
</comment>
<dbReference type="GO" id="GO:0030246">
    <property type="term" value="F:carbohydrate binding"/>
    <property type="evidence" value="ECO:0007669"/>
    <property type="project" value="InterPro"/>
</dbReference>
<accession>A0A8H1LJM7</accession>
<dbReference type="InterPro" id="IPR005084">
    <property type="entry name" value="CBM6"/>
</dbReference>
<feature type="transmembrane region" description="Helical" evidence="2">
    <location>
        <begin position="130"/>
        <end position="151"/>
    </location>
</feature>
<feature type="region of interest" description="Disordered" evidence="1">
    <location>
        <begin position="154"/>
        <end position="214"/>
    </location>
</feature>
<evidence type="ECO:0000259" key="3">
    <source>
        <dbReference type="PROSITE" id="PS51175"/>
    </source>
</evidence>
<feature type="compositionally biased region" description="Low complexity" evidence="1">
    <location>
        <begin position="74"/>
        <end position="84"/>
    </location>
</feature>
<dbReference type="PROSITE" id="PS51175">
    <property type="entry name" value="CBM6"/>
    <property type="match status" value="1"/>
</dbReference>
<feature type="compositionally biased region" description="Low complexity" evidence="1">
    <location>
        <begin position="28"/>
        <end position="43"/>
    </location>
</feature>
<name>A0A8H1LJM7_9ACTN</name>
<keyword evidence="2" id="KW-0472">Membrane</keyword>
<organism evidence="4 5">
    <name type="scientific">Streptomyces albus</name>
    <dbReference type="NCBI Taxonomy" id="1888"/>
    <lineage>
        <taxon>Bacteria</taxon>
        <taxon>Bacillati</taxon>
        <taxon>Actinomycetota</taxon>
        <taxon>Actinomycetes</taxon>
        <taxon>Kitasatosporales</taxon>
        <taxon>Streptomycetaceae</taxon>
        <taxon>Streptomyces</taxon>
    </lineage>
</organism>
<dbReference type="GeneID" id="75182883"/>
<feature type="compositionally biased region" description="Low complexity" evidence="1">
    <location>
        <begin position="105"/>
        <end position="115"/>
    </location>
</feature>
<feature type="domain" description="CBM6" evidence="3">
    <location>
        <begin position="194"/>
        <end position="328"/>
    </location>
</feature>
<dbReference type="Gene3D" id="2.60.120.260">
    <property type="entry name" value="Galactose-binding domain-like"/>
    <property type="match status" value="1"/>
</dbReference>
<dbReference type="InterPro" id="IPR008979">
    <property type="entry name" value="Galactose-bd-like_sf"/>
</dbReference>
<dbReference type="EMBL" id="RCIY01000012">
    <property type="protein sequence ID" value="TGG88060.1"/>
    <property type="molecule type" value="Genomic_DNA"/>
</dbReference>
<dbReference type="RefSeq" id="WP_030407930.1">
    <property type="nucleotide sequence ID" value="NZ_CP103060.1"/>
</dbReference>
<evidence type="ECO:0000256" key="2">
    <source>
        <dbReference type="SAM" id="Phobius"/>
    </source>
</evidence>
<protein>
    <recommendedName>
        <fullName evidence="3">CBM6 domain-containing protein</fullName>
    </recommendedName>
</protein>
<feature type="compositionally biased region" description="Low complexity" evidence="1">
    <location>
        <begin position="199"/>
        <end position="211"/>
    </location>
</feature>
<dbReference type="SUPFAM" id="SSF49785">
    <property type="entry name" value="Galactose-binding domain-like"/>
    <property type="match status" value="1"/>
</dbReference>
<sequence>MSAENHGTGATPEGGDEDPFAYLYRQEGGAQQPAASGQQPGVPRRSFNQVRAVGERQYGYGYPQQQQQGGGYGYPQQGSGYGYPQQPPQPAQQPSAHYAAPETVPGGRAAARQQGAGQGPGRGRRNRTGLLVGAIAVVAAVVIGIGAAIVFNKDEPEDPQAKPSGTAQQDDGQDQGGDKKDDKPDEKTAPKGLPKEDAASLTLGGSATTSTDIKGAEGQGGAYVSGLDQPGASATWELKDLPEGGRYTLHVRYGVPGQDADATLTVNGKAEGRPLRLKNFAGAKKGDWEHGWTNSWSNIQLNEGENSIKISCEDGNKCGAVLDKVWLEKGWG</sequence>
<evidence type="ECO:0000256" key="1">
    <source>
        <dbReference type="SAM" id="MobiDB-lite"/>
    </source>
</evidence>
<feature type="compositionally biased region" description="Basic and acidic residues" evidence="1">
    <location>
        <begin position="176"/>
        <end position="198"/>
    </location>
</feature>
<dbReference type="Proteomes" id="UP000298111">
    <property type="component" value="Unassembled WGS sequence"/>
</dbReference>
<keyword evidence="2" id="KW-0812">Transmembrane</keyword>
<evidence type="ECO:0000313" key="4">
    <source>
        <dbReference type="EMBL" id="TGG88060.1"/>
    </source>
</evidence>
<keyword evidence="2" id="KW-1133">Transmembrane helix</keyword>
<evidence type="ECO:0000313" key="5">
    <source>
        <dbReference type="Proteomes" id="UP000298111"/>
    </source>
</evidence>
<dbReference type="AlphaFoldDB" id="A0A8H1LJM7"/>
<reference evidence="4 5" key="1">
    <citation type="submission" date="2018-10" db="EMBL/GenBank/DDBJ databases">
        <title>Isolation of pseudouridimycin from Streptomyces albus DSM 40763.</title>
        <authorList>
            <person name="Rosenqvist P."/>
            <person name="Metsae-Ketelae M."/>
            <person name="Virta P."/>
        </authorList>
    </citation>
    <scope>NUCLEOTIDE SEQUENCE [LARGE SCALE GENOMIC DNA]</scope>
    <source>
        <strain evidence="4 5">DSM 40763</strain>
    </source>
</reference>
<proteinExistence type="predicted"/>
<feature type="compositionally biased region" description="Low complexity" evidence="1">
    <location>
        <begin position="57"/>
        <end position="67"/>
    </location>
</feature>